<name>A0A1M6Q9B4_9FIRM</name>
<dbReference type="Gene3D" id="2.40.50.40">
    <property type="match status" value="1"/>
</dbReference>
<feature type="domain" description="HTH LytTR-type" evidence="5">
    <location>
        <begin position="129"/>
        <end position="235"/>
    </location>
</feature>
<dbReference type="Gene3D" id="2.20.25.10">
    <property type="match status" value="1"/>
</dbReference>
<dbReference type="GO" id="GO:0003677">
    <property type="term" value="F:DNA binding"/>
    <property type="evidence" value="ECO:0007669"/>
    <property type="project" value="InterPro"/>
</dbReference>
<dbReference type="InterPro" id="IPR001789">
    <property type="entry name" value="Sig_transdc_resp-reg_receiver"/>
</dbReference>
<sequence>MKILIVDDELLAREELKYLLSKDKRLEIVGDVGSLDDALEIINKREVDLIFLDIQINNENGVEFAEQIKEKEMGVIFATAYDQYAVQAFSLNAIDYLLKPFSEERVLQSIDKAFKKINKKEKPSPFRKLTFWNEEKMVVVAPEEILYLTVEDRKVMIYTTKGILTDNGPLQSTIEKLDPNLFIRTHRSFVVNIEKIEEIIPWFNNTYILKIVGLKNVEIPVSRGYIQEFKKRIGLM</sequence>
<dbReference type="InterPro" id="IPR046947">
    <property type="entry name" value="LytR-like"/>
</dbReference>
<evidence type="ECO:0000259" key="4">
    <source>
        <dbReference type="PROSITE" id="PS50110"/>
    </source>
</evidence>
<dbReference type="GO" id="GO:0000156">
    <property type="term" value="F:phosphorelay response regulator activity"/>
    <property type="evidence" value="ECO:0007669"/>
    <property type="project" value="InterPro"/>
</dbReference>
<keyword evidence="3" id="KW-0597">Phosphoprotein</keyword>
<evidence type="ECO:0000256" key="2">
    <source>
        <dbReference type="ARBA" id="ARBA00024867"/>
    </source>
</evidence>
<organism evidence="6 7">
    <name type="scientific">Anaerobranca californiensis DSM 14826</name>
    <dbReference type="NCBI Taxonomy" id="1120989"/>
    <lineage>
        <taxon>Bacteria</taxon>
        <taxon>Bacillati</taxon>
        <taxon>Bacillota</taxon>
        <taxon>Clostridia</taxon>
        <taxon>Eubacteriales</taxon>
        <taxon>Proteinivoracaceae</taxon>
        <taxon>Anaerobranca</taxon>
    </lineage>
</organism>
<dbReference type="SUPFAM" id="SSF52172">
    <property type="entry name" value="CheY-like"/>
    <property type="match status" value="1"/>
</dbReference>
<dbReference type="SMART" id="SM00850">
    <property type="entry name" value="LytTR"/>
    <property type="match status" value="1"/>
</dbReference>
<feature type="domain" description="Response regulatory" evidence="4">
    <location>
        <begin position="2"/>
        <end position="114"/>
    </location>
</feature>
<dbReference type="Pfam" id="PF04397">
    <property type="entry name" value="LytTR"/>
    <property type="match status" value="1"/>
</dbReference>
<reference evidence="7" key="1">
    <citation type="submission" date="2016-11" db="EMBL/GenBank/DDBJ databases">
        <authorList>
            <person name="Varghese N."/>
            <person name="Submissions S."/>
        </authorList>
    </citation>
    <scope>NUCLEOTIDE SEQUENCE [LARGE SCALE GENOMIC DNA]</scope>
    <source>
        <strain evidence="7">DSM 14826</strain>
    </source>
</reference>
<evidence type="ECO:0000256" key="1">
    <source>
        <dbReference type="ARBA" id="ARBA00018672"/>
    </source>
</evidence>
<dbReference type="InterPro" id="IPR011006">
    <property type="entry name" value="CheY-like_superfamily"/>
</dbReference>
<dbReference type="SMART" id="SM00448">
    <property type="entry name" value="REC"/>
    <property type="match status" value="1"/>
</dbReference>
<evidence type="ECO:0000256" key="3">
    <source>
        <dbReference type="PROSITE-ProRule" id="PRU00169"/>
    </source>
</evidence>
<dbReference type="PANTHER" id="PTHR37299:SF1">
    <property type="entry name" value="STAGE 0 SPORULATION PROTEIN A HOMOLOG"/>
    <property type="match status" value="1"/>
</dbReference>
<dbReference type="PROSITE" id="PS50110">
    <property type="entry name" value="RESPONSE_REGULATORY"/>
    <property type="match status" value="1"/>
</dbReference>
<dbReference type="RefSeq" id="WP_072907887.1">
    <property type="nucleotide sequence ID" value="NZ_FRAI01000019.1"/>
</dbReference>
<dbReference type="Proteomes" id="UP000243547">
    <property type="component" value="Unassembled WGS sequence"/>
</dbReference>
<dbReference type="InterPro" id="IPR007492">
    <property type="entry name" value="LytTR_DNA-bd_dom"/>
</dbReference>
<dbReference type="Pfam" id="PF00072">
    <property type="entry name" value="Response_reg"/>
    <property type="match status" value="1"/>
</dbReference>
<evidence type="ECO:0000313" key="6">
    <source>
        <dbReference type="EMBL" id="SHK16738.1"/>
    </source>
</evidence>
<dbReference type="PROSITE" id="PS50930">
    <property type="entry name" value="HTH_LYTTR"/>
    <property type="match status" value="1"/>
</dbReference>
<dbReference type="OrthoDB" id="9788600at2"/>
<accession>A0A1M6Q9B4</accession>
<feature type="modified residue" description="4-aspartylphosphate" evidence="3">
    <location>
        <position position="53"/>
    </location>
</feature>
<proteinExistence type="predicted"/>
<gene>
    <name evidence="6" type="ORF">SAMN02745227_01676</name>
</gene>
<evidence type="ECO:0000313" key="7">
    <source>
        <dbReference type="Proteomes" id="UP000243547"/>
    </source>
</evidence>
<dbReference type="EMBL" id="FRAI01000019">
    <property type="protein sequence ID" value="SHK16738.1"/>
    <property type="molecule type" value="Genomic_DNA"/>
</dbReference>
<comment type="function">
    <text evidence="2">May play the central regulatory role in sporulation. It may be an element of the effector pathway responsible for the activation of sporulation genes in response to nutritional stress. Spo0A may act in concert with spo0H (a sigma factor) to control the expression of some genes that are critical to the sporulation process.</text>
</comment>
<dbReference type="Gene3D" id="3.40.50.2300">
    <property type="match status" value="1"/>
</dbReference>
<dbReference type="PANTHER" id="PTHR37299">
    <property type="entry name" value="TRANSCRIPTIONAL REGULATOR-RELATED"/>
    <property type="match status" value="1"/>
</dbReference>
<dbReference type="AlphaFoldDB" id="A0A1M6Q9B4"/>
<evidence type="ECO:0000259" key="5">
    <source>
        <dbReference type="PROSITE" id="PS50930"/>
    </source>
</evidence>
<keyword evidence="7" id="KW-1185">Reference proteome</keyword>
<dbReference type="STRING" id="1120989.SAMN02745227_01676"/>
<protein>
    <recommendedName>
        <fullName evidence="1">Stage 0 sporulation protein A homolog</fullName>
    </recommendedName>
</protein>